<keyword evidence="1" id="KW-0472">Membrane</keyword>
<feature type="transmembrane region" description="Helical" evidence="1">
    <location>
        <begin position="54"/>
        <end position="74"/>
    </location>
</feature>
<keyword evidence="3" id="KW-1185">Reference proteome</keyword>
<feature type="transmembrane region" description="Helical" evidence="1">
    <location>
        <begin position="81"/>
        <end position="103"/>
    </location>
</feature>
<dbReference type="EMBL" id="SOGO01000016">
    <property type="protein sequence ID" value="TFD04833.1"/>
    <property type="molecule type" value="Genomic_DNA"/>
</dbReference>
<dbReference type="RefSeq" id="WP_134372627.1">
    <property type="nucleotide sequence ID" value="NZ_SOGO01000016.1"/>
</dbReference>
<evidence type="ECO:0000313" key="2">
    <source>
        <dbReference type="EMBL" id="TFD04833.1"/>
    </source>
</evidence>
<name>A0ABY2JJR9_9MICO</name>
<comment type="caution">
    <text evidence="2">The sequence shown here is derived from an EMBL/GenBank/DDBJ whole genome shotgun (WGS) entry which is preliminary data.</text>
</comment>
<evidence type="ECO:0000313" key="3">
    <source>
        <dbReference type="Proteomes" id="UP000297851"/>
    </source>
</evidence>
<organism evidence="2 3">
    <name type="scientific">Cryobacterium sandaracinum</name>
    <dbReference type="NCBI Taxonomy" id="1259247"/>
    <lineage>
        <taxon>Bacteria</taxon>
        <taxon>Bacillati</taxon>
        <taxon>Actinomycetota</taxon>
        <taxon>Actinomycetes</taxon>
        <taxon>Micrococcales</taxon>
        <taxon>Microbacteriaceae</taxon>
        <taxon>Cryobacterium</taxon>
    </lineage>
</organism>
<gene>
    <name evidence="2" type="ORF">E3T25_04775</name>
</gene>
<reference evidence="2 3" key="1">
    <citation type="submission" date="2019-03" db="EMBL/GenBank/DDBJ databases">
        <title>Genomics of glacier-inhabiting Cryobacterium strains.</title>
        <authorList>
            <person name="Liu Q."/>
            <person name="Xin Y.-H."/>
        </authorList>
    </citation>
    <scope>NUCLEOTIDE SEQUENCE [LARGE SCALE GENOMIC DNA]</scope>
    <source>
        <strain evidence="2 3">TMT2-16</strain>
    </source>
</reference>
<keyword evidence="1" id="KW-1133">Transmembrane helix</keyword>
<feature type="transmembrane region" description="Helical" evidence="1">
    <location>
        <begin position="12"/>
        <end position="34"/>
    </location>
</feature>
<protein>
    <submittedName>
        <fullName evidence="2">Uncharacterized protein</fullName>
    </submittedName>
</protein>
<evidence type="ECO:0000256" key="1">
    <source>
        <dbReference type="SAM" id="Phobius"/>
    </source>
</evidence>
<sequence>MSETAQKHPTWLHLLWTLPIPVVVSSVLLISALWDFCGINGCTGGGFGISRDVGGTIGNLLPIPFLIGLPIFLVPWSPHRWVRAVVALVIAVAFAGLGFGLLVSMAS</sequence>
<dbReference type="Proteomes" id="UP000297851">
    <property type="component" value="Unassembled WGS sequence"/>
</dbReference>
<keyword evidence="1" id="KW-0812">Transmembrane</keyword>
<accession>A0ABY2JJR9</accession>
<proteinExistence type="predicted"/>